<sequence length="412" mass="43855">MRTSRFAVDVDLPSGVSGSTDPRFASAVKYFARFFAERPGNGAGLSVYLRGDRVVDVWGGAADAAGTPWTGDTGAMIYSASKGVSATVLHRLADRGLLDYQAPVAEYWPEFGANGKKSITVETMLSHRAGLSALPASTPAEVLDHRLMEERLAAAKPDHLLGKPIYHALTIGWLMAGLGRAITGKDMTELYRTEIAEPLGVDGIHLGRPPAGARTLGADLVGSVKTLANRSIPGPIAAAAFRLPQTVRSPIASIYVPGLEGIFRGEQPTVLNTALPAGNAVCTAPALAKMYGALACDGIVDGRKYLSAKTVRELERIRTYRLDRSLLVPFWHLGYHSFPSPRAPRGYGHMGAFGSMGWADPRSGVSVGFVHNRMSVGWSAVDMTFMVPLLHLVLQAARRPAGVVEERTAGAA</sequence>
<proteinExistence type="predicted"/>
<comment type="caution">
    <text evidence="2">The sequence shown here is derived from an EMBL/GenBank/DDBJ whole genome shotgun (WGS) entry which is preliminary data.</text>
</comment>
<gene>
    <name evidence="2" type="ORF">JK358_33450</name>
</gene>
<organism evidence="2 3">
    <name type="scientific">Nocardia acididurans</name>
    <dbReference type="NCBI Taxonomy" id="2802282"/>
    <lineage>
        <taxon>Bacteria</taxon>
        <taxon>Bacillati</taxon>
        <taxon>Actinomycetota</taxon>
        <taxon>Actinomycetes</taxon>
        <taxon>Mycobacteriales</taxon>
        <taxon>Nocardiaceae</taxon>
        <taxon>Nocardia</taxon>
    </lineage>
</organism>
<dbReference type="RefSeq" id="WP_201955472.1">
    <property type="nucleotide sequence ID" value="NZ_JAERRJ010000015.1"/>
</dbReference>
<reference evidence="2 3" key="1">
    <citation type="submission" date="2021-01" db="EMBL/GenBank/DDBJ databases">
        <title>WGS of actinomycetes isolated from Thailand.</title>
        <authorList>
            <person name="Thawai C."/>
        </authorList>
    </citation>
    <scope>NUCLEOTIDE SEQUENCE [LARGE SCALE GENOMIC DNA]</scope>
    <source>
        <strain evidence="2 3">LPG 2</strain>
    </source>
</reference>
<dbReference type="InterPro" id="IPR052907">
    <property type="entry name" value="Beta-lactamase/esterase"/>
</dbReference>
<dbReference type="InterPro" id="IPR001466">
    <property type="entry name" value="Beta-lactam-related"/>
</dbReference>
<accession>A0ABS1MFC5</accession>
<dbReference type="PANTHER" id="PTHR43319:SF3">
    <property type="entry name" value="BETA-LACTAMASE-RELATED DOMAIN-CONTAINING PROTEIN"/>
    <property type="match status" value="1"/>
</dbReference>
<protein>
    <submittedName>
        <fullName evidence="2">Beta-lactamase family protein</fullName>
    </submittedName>
</protein>
<evidence type="ECO:0000259" key="1">
    <source>
        <dbReference type="Pfam" id="PF00144"/>
    </source>
</evidence>
<dbReference type="Gene3D" id="3.40.710.10">
    <property type="entry name" value="DD-peptidase/beta-lactamase superfamily"/>
    <property type="match status" value="1"/>
</dbReference>
<feature type="domain" description="Beta-lactamase-related" evidence="1">
    <location>
        <begin position="31"/>
        <end position="376"/>
    </location>
</feature>
<dbReference type="Pfam" id="PF00144">
    <property type="entry name" value="Beta-lactamase"/>
    <property type="match status" value="1"/>
</dbReference>
<keyword evidence="3" id="KW-1185">Reference proteome</keyword>
<dbReference type="PANTHER" id="PTHR43319">
    <property type="entry name" value="BETA-LACTAMASE-RELATED"/>
    <property type="match status" value="1"/>
</dbReference>
<dbReference type="Proteomes" id="UP000602198">
    <property type="component" value="Unassembled WGS sequence"/>
</dbReference>
<name>A0ABS1MFC5_9NOCA</name>
<evidence type="ECO:0000313" key="2">
    <source>
        <dbReference type="EMBL" id="MBL1079322.1"/>
    </source>
</evidence>
<dbReference type="EMBL" id="JAERRJ010000015">
    <property type="protein sequence ID" value="MBL1079322.1"/>
    <property type="molecule type" value="Genomic_DNA"/>
</dbReference>
<dbReference type="InterPro" id="IPR012338">
    <property type="entry name" value="Beta-lactam/transpept-like"/>
</dbReference>
<evidence type="ECO:0000313" key="3">
    <source>
        <dbReference type="Proteomes" id="UP000602198"/>
    </source>
</evidence>
<dbReference type="SUPFAM" id="SSF56601">
    <property type="entry name" value="beta-lactamase/transpeptidase-like"/>
    <property type="match status" value="1"/>
</dbReference>